<sequence length="173" mass="17561">MKKILLPLVLIVFGLLAQSLAQRPYLGGTFAFALNDSTATFGVQFGANFTPAFGARGSLTFSSGGGLTGFGFGVDGLYLITTPNSPINPYIGAGVGLGFLSGFVQGASVSGLVFGADGILGVEYLLNRQFALFAEARPGFVTGTVSGTSGGSAVSLPISGTTVELRVGANIYF</sequence>
<proteinExistence type="predicted"/>
<dbReference type="EMBL" id="BJXL01000017">
    <property type="protein sequence ID" value="GEM82646.1"/>
    <property type="molecule type" value="Genomic_DNA"/>
</dbReference>
<dbReference type="RefSeq" id="WP_119339416.1">
    <property type="nucleotide sequence ID" value="NZ_BJXL01000017.1"/>
</dbReference>
<comment type="caution">
    <text evidence="2">The sequence shown here is derived from an EMBL/GenBank/DDBJ whole genome shotgun (WGS) entry which is preliminary data.</text>
</comment>
<dbReference type="InterPro" id="IPR002566">
    <property type="entry name" value="Msp4_OMP-like"/>
</dbReference>
<organism evidence="2 3">
    <name type="scientific">Meiothermus hypogaeus NBRC 106114</name>
    <dbReference type="NCBI Taxonomy" id="1227553"/>
    <lineage>
        <taxon>Bacteria</taxon>
        <taxon>Thermotogati</taxon>
        <taxon>Deinococcota</taxon>
        <taxon>Deinococci</taxon>
        <taxon>Thermales</taxon>
        <taxon>Thermaceae</taxon>
        <taxon>Meiothermus</taxon>
    </lineage>
</organism>
<dbReference type="InterPro" id="IPR011250">
    <property type="entry name" value="OMP/PagP_B-barrel"/>
</dbReference>
<feature type="domain" description="Msp4/OMP-like" evidence="1">
    <location>
        <begin position="66"/>
        <end position="136"/>
    </location>
</feature>
<reference evidence="2 3" key="1">
    <citation type="submission" date="2019-07" db="EMBL/GenBank/DDBJ databases">
        <title>Whole genome shotgun sequence of Meiothermus hypogaeus NBRC 106114.</title>
        <authorList>
            <person name="Hosoyama A."/>
            <person name="Uohara A."/>
            <person name="Ohji S."/>
            <person name="Ichikawa N."/>
        </authorList>
    </citation>
    <scope>NUCLEOTIDE SEQUENCE [LARGE SCALE GENOMIC DNA]</scope>
    <source>
        <strain evidence="2 3">NBRC 106114</strain>
    </source>
</reference>
<gene>
    <name evidence="2" type="ORF">MHY01S_08120</name>
</gene>
<dbReference type="AlphaFoldDB" id="A0A511R0X4"/>
<protein>
    <recommendedName>
        <fullName evidence="1">Msp4/OMP-like domain-containing protein</fullName>
    </recommendedName>
</protein>
<dbReference type="OrthoDB" id="189250at2"/>
<name>A0A511R0X4_9DEIN</name>
<dbReference type="Proteomes" id="UP000321197">
    <property type="component" value="Unassembled WGS sequence"/>
</dbReference>
<accession>A0A511R0X4</accession>
<evidence type="ECO:0000313" key="2">
    <source>
        <dbReference type="EMBL" id="GEM82646.1"/>
    </source>
</evidence>
<dbReference type="Pfam" id="PF01617">
    <property type="entry name" value="Surface_Ag_2"/>
    <property type="match status" value="1"/>
</dbReference>
<evidence type="ECO:0000313" key="3">
    <source>
        <dbReference type="Proteomes" id="UP000321197"/>
    </source>
</evidence>
<dbReference type="SUPFAM" id="SSF56925">
    <property type="entry name" value="OMPA-like"/>
    <property type="match status" value="1"/>
</dbReference>
<dbReference type="Gene3D" id="2.40.160.20">
    <property type="match status" value="1"/>
</dbReference>
<evidence type="ECO:0000259" key="1">
    <source>
        <dbReference type="Pfam" id="PF01617"/>
    </source>
</evidence>